<dbReference type="Pfam" id="PF00400">
    <property type="entry name" value="WD40"/>
    <property type="match status" value="4"/>
</dbReference>
<dbReference type="PRINTS" id="PR00320">
    <property type="entry name" value="GPROTEINBRPT"/>
</dbReference>
<proteinExistence type="predicted"/>
<reference evidence="11 12" key="1">
    <citation type="journal article" date="2018" name="Science">
        <title>The opium poppy genome and morphinan production.</title>
        <authorList>
            <person name="Guo L."/>
            <person name="Winzer T."/>
            <person name="Yang X."/>
            <person name="Li Y."/>
            <person name="Ning Z."/>
            <person name="He Z."/>
            <person name="Teodor R."/>
            <person name="Lu Y."/>
            <person name="Bowser T.A."/>
            <person name="Graham I.A."/>
            <person name="Ye K."/>
        </authorList>
    </citation>
    <scope>NUCLEOTIDE SEQUENCE [LARGE SCALE GENOMIC DNA]</scope>
    <source>
        <strain evidence="12">cv. HN1</strain>
        <tissue evidence="11">Leaves</tissue>
    </source>
</reference>
<feature type="domain" description="BED-type" evidence="10">
    <location>
        <begin position="59"/>
        <end position="111"/>
    </location>
</feature>
<dbReference type="InterPro" id="IPR001680">
    <property type="entry name" value="WD40_rpt"/>
</dbReference>
<dbReference type="Gene3D" id="2.130.10.10">
    <property type="entry name" value="YVTN repeat-like/Quinoprotein amine dehydrogenase"/>
    <property type="match status" value="2"/>
</dbReference>
<evidence type="ECO:0000256" key="5">
    <source>
        <dbReference type="ARBA" id="ARBA00022771"/>
    </source>
</evidence>
<dbReference type="Pfam" id="PF02892">
    <property type="entry name" value="zf-BED"/>
    <property type="match status" value="1"/>
</dbReference>
<feature type="repeat" description="WD" evidence="8">
    <location>
        <begin position="445"/>
        <end position="478"/>
    </location>
</feature>
<name>A0A4Y7JCE3_PAPSO</name>
<dbReference type="PANTHER" id="PTHR44675">
    <property type="entry name" value="PAK1 INTERACTING PROTEIN 1"/>
    <property type="match status" value="1"/>
</dbReference>
<keyword evidence="3" id="KW-0479">Metal-binding</keyword>
<dbReference type="GO" id="GO:0008270">
    <property type="term" value="F:zinc ion binding"/>
    <property type="evidence" value="ECO:0007669"/>
    <property type="project" value="UniProtKB-KW"/>
</dbReference>
<evidence type="ECO:0000256" key="4">
    <source>
        <dbReference type="ARBA" id="ARBA00022737"/>
    </source>
</evidence>
<keyword evidence="1" id="KW-0690">Ribosome biogenesis</keyword>
<protein>
    <recommendedName>
        <fullName evidence="10">BED-type domain-containing protein</fullName>
    </recommendedName>
</protein>
<dbReference type="SUPFAM" id="SSF50978">
    <property type="entry name" value="WD40 repeat-like"/>
    <property type="match status" value="1"/>
</dbReference>
<dbReference type="InterPro" id="IPR015943">
    <property type="entry name" value="WD40/YVTN_repeat-like_dom_sf"/>
</dbReference>
<dbReference type="InterPro" id="IPR036322">
    <property type="entry name" value="WD40_repeat_dom_sf"/>
</dbReference>
<dbReference type="AlphaFoldDB" id="A0A4Y7JCE3"/>
<accession>A0A4Y7JCE3</accession>
<keyword evidence="4" id="KW-0677">Repeat</keyword>
<dbReference type="PANTHER" id="PTHR44675:SF1">
    <property type="entry name" value="P21-ACTIVATED PROTEIN KINASE-INTERACTING PROTEIN 1"/>
    <property type="match status" value="1"/>
</dbReference>
<keyword evidence="6" id="KW-0862">Zinc</keyword>
<dbReference type="SUPFAM" id="SSF57667">
    <property type="entry name" value="beta-beta-alpha zinc fingers"/>
    <property type="match status" value="1"/>
</dbReference>
<dbReference type="Gramene" id="RZC58487">
    <property type="protein sequence ID" value="RZC58487"/>
    <property type="gene ID" value="C5167_005791"/>
</dbReference>
<evidence type="ECO:0000256" key="1">
    <source>
        <dbReference type="ARBA" id="ARBA00022517"/>
    </source>
</evidence>
<feature type="region of interest" description="Disordered" evidence="9">
    <location>
        <begin position="1"/>
        <end position="56"/>
    </location>
</feature>
<dbReference type="InterPro" id="IPR019775">
    <property type="entry name" value="WD40_repeat_CS"/>
</dbReference>
<dbReference type="InterPro" id="IPR020472">
    <property type="entry name" value="WD40_PAC1"/>
</dbReference>
<dbReference type="PROSITE" id="PS00678">
    <property type="entry name" value="WD_REPEATS_1"/>
    <property type="match status" value="1"/>
</dbReference>
<evidence type="ECO:0000256" key="3">
    <source>
        <dbReference type="ARBA" id="ARBA00022723"/>
    </source>
</evidence>
<dbReference type="PROSITE" id="PS50082">
    <property type="entry name" value="WD_REPEATS_2"/>
    <property type="match status" value="1"/>
</dbReference>
<dbReference type="InterPro" id="IPR003656">
    <property type="entry name" value="Znf_BED"/>
</dbReference>
<feature type="compositionally biased region" description="Low complexity" evidence="9">
    <location>
        <begin position="10"/>
        <end position="24"/>
    </location>
</feature>
<dbReference type="EMBL" id="CM010718">
    <property type="protein sequence ID" value="RZC58487.1"/>
    <property type="molecule type" value="Genomic_DNA"/>
</dbReference>
<dbReference type="SMART" id="SM00614">
    <property type="entry name" value="ZnF_BED"/>
    <property type="match status" value="1"/>
</dbReference>
<dbReference type="PROSITE" id="PS50808">
    <property type="entry name" value="ZF_BED"/>
    <property type="match status" value="1"/>
</dbReference>
<dbReference type="GO" id="GO:0003677">
    <property type="term" value="F:DNA binding"/>
    <property type="evidence" value="ECO:0007669"/>
    <property type="project" value="InterPro"/>
</dbReference>
<dbReference type="InterPro" id="IPR036236">
    <property type="entry name" value="Znf_C2H2_sf"/>
</dbReference>
<dbReference type="STRING" id="3469.A0A4Y7JCE3"/>
<feature type="compositionally biased region" description="Polar residues" evidence="9">
    <location>
        <begin position="25"/>
        <end position="38"/>
    </location>
</feature>
<evidence type="ECO:0000259" key="10">
    <source>
        <dbReference type="PROSITE" id="PS50808"/>
    </source>
</evidence>
<keyword evidence="12" id="KW-1185">Reference proteome</keyword>
<evidence type="ECO:0000256" key="8">
    <source>
        <dbReference type="PROSITE-ProRule" id="PRU00221"/>
    </source>
</evidence>
<evidence type="ECO:0000313" key="11">
    <source>
        <dbReference type="EMBL" id="RZC58487.1"/>
    </source>
</evidence>
<evidence type="ECO:0000256" key="2">
    <source>
        <dbReference type="ARBA" id="ARBA00022574"/>
    </source>
</evidence>
<dbReference type="GO" id="GO:0042254">
    <property type="term" value="P:ribosome biogenesis"/>
    <property type="evidence" value="ECO:0007669"/>
    <property type="project" value="UniProtKB-KW"/>
</dbReference>
<evidence type="ECO:0000256" key="7">
    <source>
        <dbReference type="PROSITE-ProRule" id="PRU00027"/>
    </source>
</evidence>
<dbReference type="InterPro" id="IPR051959">
    <property type="entry name" value="PAK1-Kinase_Regulator"/>
</dbReference>
<evidence type="ECO:0000313" key="12">
    <source>
        <dbReference type="Proteomes" id="UP000316621"/>
    </source>
</evidence>
<dbReference type="Proteomes" id="UP000316621">
    <property type="component" value="Chromosome 4"/>
</dbReference>
<dbReference type="SMART" id="SM00320">
    <property type="entry name" value="WD40"/>
    <property type="match status" value="5"/>
</dbReference>
<sequence length="594" mass="64388">MDALSQAHETATPTPTTATPTTATDTVVGSSMQPTNEAAQPETAEVDVEATSTQTGGSKITSNVWNYFKRLNVQDAACNYCKKVIKAHTGKNGTSGIWKHFNRCKQNPNKPKPKGQQTLTLNPAALGEDEDLPDANDFDIDVNVGEEEEEFSEEEQEEVESSSKVESVMKLVKLDFKILFEEYKDVYSVHEESSSSIQGQAKAVFLWGFKLKSETLIPLFSYPSHISAIKCVAISGPVAVSGGADDFIKVYDITTSSEVGSLMNQTGAITCVSFFNSSSLSYPRNLLSGSEDGTVSIYDADPFVHYKSIQAHRKSVNDLSIHKSGKLALSVGRDSCLAMSNLVRGRRSFCCRFNKEASMVKFDSDGSKFFLVMEDKVCIHEAEDAKLVLEMNSPSQKRILCAAVSANGLLTTGGGDCNVTAWDPTSGKVAYCIEKSHSNRVKGIAVLSSSTIDDVENSESPYLVASASSDGVIRVWDVCMVKKEQPSPFAEANTKSRLTCLAGSSIKNLNCGKFLKENAGESCEIMINRARRGVMTTLGAQGCQMRQKTSSHKVSFETDSYIIARAITDATSNAQWQAYSRNNASAFGECCLGS</sequence>
<gene>
    <name evidence="11" type="ORF">C5167_005791</name>
</gene>
<organism evidence="11 12">
    <name type="scientific">Papaver somniferum</name>
    <name type="common">Opium poppy</name>
    <dbReference type="NCBI Taxonomy" id="3469"/>
    <lineage>
        <taxon>Eukaryota</taxon>
        <taxon>Viridiplantae</taxon>
        <taxon>Streptophyta</taxon>
        <taxon>Embryophyta</taxon>
        <taxon>Tracheophyta</taxon>
        <taxon>Spermatophyta</taxon>
        <taxon>Magnoliopsida</taxon>
        <taxon>Ranunculales</taxon>
        <taxon>Papaveraceae</taxon>
        <taxon>Papaveroideae</taxon>
        <taxon>Papaver</taxon>
    </lineage>
</organism>
<keyword evidence="5 7" id="KW-0863">Zinc-finger</keyword>
<keyword evidence="2 8" id="KW-0853">WD repeat</keyword>
<evidence type="ECO:0000256" key="6">
    <source>
        <dbReference type="ARBA" id="ARBA00022833"/>
    </source>
</evidence>
<evidence type="ECO:0000256" key="9">
    <source>
        <dbReference type="SAM" id="MobiDB-lite"/>
    </source>
</evidence>